<dbReference type="Proteomes" id="UP000253891">
    <property type="component" value="Unassembled WGS sequence"/>
</dbReference>
<evidence type="ECO:0000313" key="3">
    <source>
        <dbReference type="Proteomes" id="UP000253891"/>
    </source>
</evidence>
<accession>A0A0K8MIE5</accession>
<keyword evidence="1" id="KW-1133">Transmembrane helix</keyword>
<proteinExistence type="predicted"/>
<evidence type="ECO:0000313" key="2">
    <source>
        <dbReference type="EMBL" id="GAO99644.1"/>
    </source>
</evidence>
<dbReference type="InterPro" id="IPR004316">
    <property type="entry name" value="SWEET_rpt"/>
</dbReference>
<gene>
    <name evidence="2" type="primary">ygbF</name>
    <name evidence="2" type="ORF">FFIC_231310</name>
</gene>
<dbReference type="AlphaFoldDB" id="A0A0K8MIE5"/>
<reference evidence="2 3" key="1">
    <citation type="journal article" date="2015" name="BMC Genomics">
        <title>Comparative genomics of Fructobacillus spp. and Leuconostoc spp. reveals niche-specific evolution of Fructobacillus spp.</title>
        <authorList>
            <person name="Endo A."/>
            <person name="Tanizawa Y."/>
            <person name="Tanaka N."/>
            <person name="Maeno S."/>
            <person name="Kumar H."/>
            <person name="Shiwa Y."/>
            <person name="Okada S."/>
            <person name="Yoshikawa H."/>
            <person name="Dicks L."/>
            <person name="Nakagawa J."/>
            <person name="Arita M."/>
        </authorList>
    </citation>
    <scope>NUCLEOTIDE SEQUENCE [LARGE SCALE GENOMIC DNA]</scope>
    <source>
        <strain evidence="2 3">JCM 12225</strain>
    </source>
</reference>
<evidence type="ECO:0000256" key="1">
    <source>
        <dbReference type="SAM" id="Phobius"/>
    </source>
</evidence>
<protein>
    <submittedName>
        <fullName evidence="2">Membrane protein</fullName>
    </submittedName>
</protein>
<feature type="transmembrane region" description="Helical" evidence="1">
    <location>
        <begin position="24"/>
        <end position="43"/>
    </location>
</feature>
<keyword evidence="3" id="KW-1185">Reference proteome</keyword>
<dbReference type="Gene3D" id="1.20.1280.290">
    <property type="match status" value="1"/>
</dbReference>
<dbReference type="STRING" id="157463.GCA_001047075_00564"/>
<dbReference type="EMBL" id="DF968000">
    <property type="protein sequence ID" value="GAO99644.1"/>
    <property type="molecule type" value="Genomic_DNA"/>
</dbReference>
<dbReference type="Pfam" id="PF03083">
    <property type="entry name" value="MtN3_slv"/>
    <property type="match status" value="1"/>
</dbReference>
<name>A0A0K8MIE5_9LACO</name>
<sequence>MGMRVDNYVSPEERKRVDERRIKMLKIFSKVATVTCILMYVSYVPQIIANFSGNPVNPLQPAVAMINATLWTCYGWLKTYKDIPIIVSNVPGIVFGLVTLVTVYVH</sequence>
<organism evidence="2 3">
    <name type="scientific">Fructobacillus ficulneus</name>
    <dbReference type="NCBI Taxonomy" id="157463"/>
    <lineage>
        <taxon>Bacteria</taxon>
        <taxon>Bacillati</taxon>
        <taxon>Bacillota</taxon>
        <taxon>Bacilli</taxon>
        <taxon>Lactobacillales</taxon>
        <taxon>Lactobacillaceae</taxon>
        <taxon>Fructobacillus</taxon>
    </lineage>
</organism>
<dbReference type="GO" id="GO:0016020">
    <property type="term" value="C:membrane"/>
    <property type="evidence" value="ECO:0007669"/>
    <property type="project" value="InterPro"/>
</dbReference>
<keyword evidence="1" id="KW-0472">Membrane</keyword>
<keyword evidence="1" id="KW-0812">Transmembrane</keyword>
<feature type="transmembrane region" description="Helical" evidence="1">
    <location>
        <begin position="84"/>
        <end position="105"/>
    </location>
</feature>